<dbReference type="InterPro" id="IPR020422">
    <property type="entry name" value="TYR_PHOSPHATASE_DUAL_dom"/>
</dbReference>
<dbReference type="AlphaFoldDB" id="A0A183AFG3"/>
<dbReference type="Pfam" id="PF00782">
    <property type="entry name" value="DSPc"/>
    <property type="match status" value="1"/>
</dbReference>
<organism evidence="10">
    <name type="scientific">Echinostoma caproni</name>
    <dbReference type="NCBI Taxonomy" id="27848"/>
    <lineage>
        <taxon>Eukaryota</taxon>
        <taxon>Metazoa</taxon>
        <taxon>Spiralia</taxon>
        <taxon>Lophotrochozoa</taxon>
        <taxon>Platyhelminthes</taxon>
        <taxon>Trematoda</taxon>
        <taxon>Digenea</taxon>
        <taxon>Plagiorchiida</taxon>
        <taxon>Echinostomata</taxon>
        <taxon>Echinostomatoidea</taxon>
        <taxon>Echinostomatidae</taxon>
        <taxon>Echinostoma</taxon>
    </lineage>
</organism>
<dbReference type="OrthoDB" id="165342at2759"/>
<evidence type="ECO:0000259" key="7">
    <source>
        <dbReference type="PROSITE" id="PS50056"/>
    </source>
</evidence>
<gene>
    <name evidence="8" type="ORF">ECPE_LOCUS5698</name>
</gene>
<evidence type="ECO:0000256" key="5">
    <source>
        <dbReference type="SAM" id="MobiDB-lite"/>
    </source>
</evidence>
<dbReference type="EMBL" id="UZAN01042578">
    <property type="protein sequence ID" value="VDP76290.1"/>
    <property type="molecule type" value="Genomic_DNA"/>
</dbReference>
<protein>
    <recommendedName>
        <fullName evidence="2">protein-tyrosine-phosphatase</fullName>
        <ecNumber evidence="2">3.1.3.48</ecNumber>
    </recommendedName>
</protein>
<reference evidence="8 9" key="2">
    <citation type="submission" date="2018-11" db="EMBL/GenBank/DDBJ databases">
        <authorList>
            <consortium name="Pathogen Informatics"/>
        </authorList>
    </citation>
    <scope>NUCLEOTIDE SEQUENCE [LARGE SCALE GENOMIC DNA]</scope>
    <source>
        <strain evidence="8 9">Egypt</strain>
    </source>
</reference>
<feature type="region of interest" description="Disordered" evidence="5">
    <location>
        <begin position="66"/>
        <end position="93"/>
    </location>
</feature>
<accession>A0A183AFG3</accession>
<dbReference type="GO" id="GO:0005737">
    <property type="term" value="C:cytoplasm"/>
    <property type="evidence" value="ECO:0007669"/>
    <property type="project" value="TreeGrafter"/>
</dbReference>
<dbReference type="InterPro" id="IPR029021">
    <property type="entry name" value="Prot-tyrosine_phosphatase-like"/>
</dbReference>
<sequence>MVLECVTGLRSASCDPPGPVHCAKLNVQPLCSSPSQPLLNTTNTTPFSGGFDLPSLNVRGMLAARIKRRNPDSNPNSSLSAFPRSPRDDQDEDVMSASISKILPYLYLGNARDAQNLDLLRRVGITHIINVTETVPMPFKRPVPFTYLHLPASDTINQDLRPAFDRAVQFIDEARKRNGIVLVHCQAGVSRSVAIVMAYLIHSAKKYTVLNALEFVQNQRPVAGPNLHFMGQLQRYYNELHTRNFVPPSPSTTSTLPVAAPPPPAAMTAPFSSHPSNFQAVPNAVDAVFSTLDFDFAK</sequence>
<dbReference type="GO" id="GO:0008330">
    <property type="term" value="F:protein tyrosine/threonine phosphatase activity"/>
    <property type="evidence" value="ECO:0007669"/>
    <property type="project" value="TreeGrafter"/>
</dbReference>
<feature type="domain" description="Tyrosine-protein phosphatase" evidence="6">
    <location>
        <begin position="98"/>
        <end position="242"/>
    </location>
</feature>
<dbReference type="EC" id="3.1.3.48" evidence="2"/>
<reference evidence="10" key="1">
    <citation type="submission" date="2016-06" db="UniProtKB">
        <authorList>
            <consortium name="WormBaseParasite"/>
        </authorList>
    </citation>
    <scope>IDENTIFICATION</scope>
</reference>
<evidence type="ECO:0000256" key="4">
    <source>
        <dbReference type="ARBA" id="ARBA00022912"/>
    </source>
</evidence>
<dbReference type="InterPro" id="IPR000340">
    <property type="entry name" value="Dual-sp_phosphatase_cat-dom"/>
</dbReference>
<dbReference type="PANTHER" id="PTHR10159">
    <property type="entry name" value="DUAL SPECIFICITY PROTEIN PHOSPHATASE"/>
    <property type="match status" value="1"/>
</dbReference>
<evidence type="ECO:0000313" key="9">
    <source>
        <dbReference type="Proteomes" id="UP000272942"/>
    </source>
</evidence>
<evidence type="ECO:0000313" key="10">
    <source>
        <dbReference type="WBParaSite" id="ECPE_0000571101-mRNA-1"/>
    </source>
</evidence>
<evidence type="ECO:0000313" key="8">
    <source>
        <dbReference type="EMBL" id="VDP76290.1"/>
    </source>
</evidence>
<dbReference type="Proteomes" id="UP000272942">
    <property type="component" value="Unassembled WGS sequence"/>
</dbReference>
<dbReference type="PROSITE" id="PS50056">
    <property type="entry name" value="TYR_PHOSPHATASE_2"/>
    <property type="match status" value="1"/>
</dbReference>
<keyword evidence="3" id="KW-0378">Hydrolase</keyword>
<dbReference type="GO" id="GO:0017017">
    <property type="term" value="F:MAP kinase tyrosine/serine/threonine phosphatase activity"/>
    <property type="evidence" value="ECO:0007669"/>
    <property type="project" value="TreeGrafter"/>
</dbReference>
<evidence type="ECO:0000256" key="1">
    <source>
        <dbReference type="ARBA" id="ARBA00008601"/>
    </source>
</evidence>
<dbReference type="PRINTS" id="PR01908">
    <property type="entry name" value="ADSPHPHTASE"/>
</dbReference>
<dbReference type="WBParaSite" id="ECPE_0000571101-mRNA-1">
    <property type="protein sequence ID" value="ECPE_0000571101-mRNA-1"/>
    <property type="gene ID" value="ECPE_0000571101"/>
</dbReference>
<dbReference type="Gene3D" id="3.90.190.10">
    <property type="entry name" value="Protein tyrosine phosphatase superfamily"/>
    <property type="match status" value="1"/>
</dbReference>
<dbReference type="PANTHER" id="PTHR10159:SF519">
    <property type="entry name" value="DUAL SPECIFICITY PROTEIN PHOSPHATASE MPK3"/>
    <property type="match status" value="1"/>
</dbReference>
<comment type="similarity">
    <text evidence="1">Belongs to the protein-tyrosine phosphatase family. Non-receptor class dual specificity subfamily.</text>
</comment>
<name>A0A183AFG3_9TREM</name>
<evidence type="ECO:0000256" key="3">
    <source>
        <dbReference type="ARBA" id="ARBA00022801"/>
    </source>
</evidence>
<keyword evidence="4" id="KW-0904">Protein phosphatase</keyword>
<dbReference type="SMART" id="SM00195">
    <property type="entry name" value="DSPc"/>
    <property type="match status" value="1"/>
</dbReference>
<keyword evidence="9" id="KW-1185">Reference proteome</keyword>
<evidence type="ECO:0000259" key="6">
    <source>
        <dbReference type="PROSITE" id="PS50054"/>
    </source>
</evidence>
<dbReference type="GO" id="GO:0043409">
    <property type="term" value="P:negative regulation of MAPK cascade"/>
    <property type="evidence" value="ECO:0007669"/>
    <property type="project" value="TreeGrafter"/>
</dbReference>
<dbReference type="PROSITE" id="PS50054">
    <property type="entry name" value="TYR_PHOSPHATASE_DUAL"/>
    <property type="match status" value="1"/>
</dbReference>
<evidence type="ECO:0000256" key="2">
    <source>
        <dbReference type="ARBA" id="ARBA00013064"/>
    </source>
</evidence>
<dbReference type="CDD" id="cd14498">
    <property type="entry name" value="DSP"/>
    <property type="match status" value="1"/>
</dbReference>
<feature type="domain" description="Tyrosine specific protein phosphatases" evidence="7">
    <location>
        <begin position="162"/>
        <end position="221"/>
    </location>
</feature>
<dbReference type="GO" id="GO:0033550">
    <property type="term" value="F:MAP kinase tyrosine phosphatase activity"/>
    <property type="evidence" value="ECO:0007669"/>
    <property type="project" value="TreeGrafter"/>
</dbReference>
<dbReference type="InterPro" id="IPR000387">
    <property type="entry name" value="Tyr_Pase_dom"/>
</dbReference>
<dbReference type="SUPFAM" id="SSF52799">
    <property type="entry name" value="(Phosphotyrosine protein) phosphatases II"/>
    <property type="match status" value="1"/>
</dbReference>
<proteinExistence type="inferred from homology"/>